<evidence type="ECO:0000313" key="2">
    <source>
        <dbReference type="EMBL" id="JAW15690.1"/>
    </source>
</evidence>
<name>A0A224Y3I1_9HEMI</name>
<dbReference type="AlphaFoldDB" id="A0A224Y3I1"/>
<proteinExistence type="predicted"/>
<reference evidence="2" key="1">
    <citation type="journal article" date="2018" name="PLoS Negl. Trop. Dis.">
        <title>An insight into the salivary gland and fat body transcriptome of Panstrongylus lignarius (Hemiptera: Heteroptera), the main vector of Chagas disease in Peru.</title>
        <authorList>
            <person name="Nevoa J.C."/>
            <person name="Mendes M.T."/>
            <person name="da Silva M.V."/>
            <person name="Soares S.C."/>
            <person name="Oliveira C.J.F."/>
            <person name="Ribeiro J.M.C."/>
        </authorList>
    </citation>
    <scope>NUCLEOTIDE SEQUENCE</scope>
</reference>
<feature type="chain" id="PRO_5012872349" evidence="1">
    <location>
        <begin position="17"/>
        <end position="78"/>
    </location>
</feature>
<organism evidence="2">
    <name type="scientific">Panstrongylus lignarius</name>
    <dbReference type="NCBI Taxonomy" id="156445"/>
    <lineage>
        <taxon>Eukaryota</taxon>
        <taxon>Metazoa</taxon>
        <taxon>Ecdysozoa</taxon>
        <taxon>Arthropoda</taxon>
        <taxon>Hexapoda</taxon>
        <taxon>Insecta</taxon>
        <taxon>Pterygota</taxon>
        <taxon>Neoptera</taxon>
        <taxon>Paraneoptera</taxon>
        <taxon>Hemiptera</taxon>
        <taxon>Heteroptera</taxon>
        <taxon>Panheteroptera</taxon>
        <taxon>Cimicomorpha</taxon>
        <taxon>Reduviidae</taxon>
        <taxon>Triatominae</taxon>
        <taxon>Panstrongylus</taxon>
    </lineage>
</organism>
<accession>A0A224Y3I1</accession>
<dbReference type="EMBL" id="GFTR01000736">
    <property type="protein sequence ID" value="JAW15690.1"/>
    <property type="molecule type" value="Transcribed_RNA"/>
</dbReference>
<keyword evidence="1" id="KW-0732">Signal</keyword>
<evidence type="ECO:0000256" key="1">
    <source>
        <dbReference type="SAM" id="SignalP"/>
    </source>
</evidence>
<protein>
    <submittedName>
        <fullName evidence="2">Putative secreted protein</fullName>
    </submittedName>
</protein>
<feature type="signal peptide" evidence="1">
    <location>
        <begin position="1"/>
        <end position="16"/>
    </location>
</feature>
<sequence length="78" mass="8334">MLTLLIFWTVNVPVISIPSCVKDIASCGDIRTLVEDSLSSALKESQSPGCDSTAGDPSAKCTFFLFSSVLEYSPLDSE</sequence>